<dbReference type="SUPFAM" id="SSF63825">
    <property type="entry name" value="YWTD domain"/>
    <property type="match status" value="1"/>
</dbReference>
<feature type="chain" id="PRO_5045526312" description="Lipoprotein" evidence="1">
    <location>
        <begin position="27"/>
        <end position="637"/>
    </location>
</feature>
<dbReference type="PANTHER" id="PTHR35580:SF1">
    <property type="entry name" value="PHYTASE-LIKE DOMAIN-CONTAINING PROTEIN"/>
    <property type="match status" value="1"/>
</dbReference>
<evidence type="ECO:0000313" key="3">
    <source>
        <dbReference type="Proteomes" id="UP001160301"/>
    </source>
</evidence>
<reference evidence="2 3" key="1">
    <citation type="submission" date="2023-04" db="EMBL/GenBank/DDBJ databases">
        <title>The genome sequence of Polyangium sorediatum DSM14670.</title>
        <authorList>
            <person name="Zhang X."/>
        </authorList>
    </citation>
    <scope>NUCLEOTIDE SEQUENCE [LARGE SCALE GENOMIC DNA]</scope>
    <source>
        <strain evidence="2 3">DSM 14670</strain>
    </source>
</reference>
<dbReference type="RefSeq" id="WP_136969076.1">
    <property type="nucleotide sequence ID" value="NZ_JARZHI010000015.1"/>
</dbReference>
<gene>
    <name evidence="2" type="ORF">QHF89_18715</name>
</gene>
<sequence>MPHADRRIRRSLGLLAVLGLSAAPLACGLDKYGSEPVNPGGAAGSGGIAGAGGMGGAGASGGMGGTGGELCTAGETRPCYSGPAGTEGVGNCQAGTQFCADDGSEFGPCEAQVVPAAAEDCNVAGDEDCNDEADEMDKVCVCAPGADVECDLPDLEGTCAVGKGTCSSDGKTIEGCMQVTFPAFDNCTTATDEDCDGTAIAMCTGTVKQGFTPPGKNSDPLDDGVYDVALTPDGGYVVAGVVDAALGPDLFVFSGSQGSAYVAKVGADGNMQWAKTFSANVALARGVTVSSAGQITVVGEYNGSINFGGNALQSQELDIFIATFDAAGTHVWSKKFGTTNAQSAQDVDVDAAGNLFVTGWVTDESVSLGGNNLDPDGEDIFLASYDSAGNHRWSKIFASNSNERGRRLTVTKDGNVAILGETYDTGVDLGNGHLQGAGDRDFVVAMYNGLNGNHIWSKLYGSAGDQFHGNIAAAPNSNVLLTGRFTGSLNFGGGPMTAVGAADLYVAELLAANGNHVNSKRYGITGTSRGAGIAADGAGNILVTGHFDGSLDFGAGPIATGSGFDVFVVKLAASNWAPLWTKKLGVTGTQTAYAAAVDAKGDVILGGSFESEIAFGDPLGTIPSSGGADLFGVRLAP</sequence>
<accession>A0ABT6NT67</accession>
<keyword evidence="3" id="KW-1185">Reference proteome</keyword>
<keyword evidence="1" id="KW-0732">Signal</keyword>
<dbReference type="InterPro" id="IPR052918">
    <property type="entry name" value="Motility_Chemotaxis_Reg"/>
</dbReference>
<evidence type="ECO:0000256" key="1">
    <source>
        <dbReference type="SAM" id="SignalP"/>
    </source>
</evidence>
<dbReference type="Proteomes" id="UP001160301">
    <property type="component" value="Unassembled WGS sequence"/>
</dbReference>
<proteinExistence type="predicted"/>
<feature type="signal peptide" evidence="1">
    <location>
        <begin position="1"/>
        <end position="26"/>
    </location>
</feature>
<comment type="caution">
    <text evidence="2">The sequence shown here is derived from an EMBL/GenBank/DDBJ whole genome shotgun (WGS) entry which is preliminary data.</text>
</comment>
<evidence type="ECO:0008006" key="4">
    <source>
        <dbReference type="Google" id="ProtNLM"/>
    </source>
</evidence>
<protein>
    <recommendedName>
        <fullName evidence="4">Lipoprotein</fullName>
    </recommendedName>
</protein>
<name>A0ABT6NT67_9BACT</name>
<dbReference type="EMBL" id="JARZHI010000015">
    <property type="protein sequence ID" value="MDI1431535.1"/>
    <property type="molecule type" value="Genomic_DNA"/>
</dbReference>
<evidence type="ECO:0000313" key="2">
    <source>
        <dbReference type="EMBL" id="MDI1431535.1"/>
    </source>
</evidence>
<organism evidence="2 3">
    <name type="scientific">Polyangium sorediatum</name>
    <dbReference type="NCBI Taxonomy" id="889274"/>
    <lineage>
        <taxon>Bacteria</taxon>
        <taxon>Pseudomonadati</taxon>
        <taxon>Myxococcota</taxon>
        <taxon>Polyangia</taxon>
        <taxon>Polyangiales</taxon>
        <taxon>Polyangiaceae</taxon>
        <taxon>Polyangium</taxon>
    </lineage>
</organism>
<dbReference type="PANTHER" id="PTHR35580">
    <property type="entry name" value="CELL SURFACE GLYCOPROTEIN (S-LAYER PROTEIN)-LIKE PROTEIN"/>
    <property type="match status" value="1"/>
</dbReference>